<comment type="catalytic activity">
    <reaction evidence="1 14">
        <text>4-CDP-2-C-methyl-D-erythritol 2-phosphate = 2-C-methyl-D-erythritol 2,4-cyclic diphosphate + CMP</text>
        <dbReference type="Rhea" id="RHEA:23864"/>
        <dbReference type="ChEBI" id="CHEBI:57919"/>
        <dbReference type="ChEBI" id="CHEBI:58483"/>
        <dbReference type="ChEBI" id="CHEBI:60377"/>
        <dbReference type="EC" id="4.6.1.12"/>
    </reaction>
</comment>
<dbReference type="Gene3D" id="3.90.550.10">
    <property type="entry name" value="Spore Coat Polysaccharide Biosynthesis Protein SpsA, Chain A"/>
    <property type="match status" value="1"/>
</dbReference>
<dbReference type="HAMAP" id="MF_00108">
    <property type="entry name" value="IspD"/>
    <property type="match status" value="1"/>
</dbReference>
<comment type="pathway">
    <text evidence="4 14">Isoprenoid biosynthesis; isopentenyl diphosphate biosynthesis via DXP pathway; isopentenyl diphosphate from 1-deoxy-D-xylulose 5-phosphate: step 4/6.</text>
</comment>
<dbReference type="NCBIfam" id="NF006899">
    <property type="entry name" value="PRK09382.1"/>
    <property type="match status" value="1"/>
</dbReference>
<dbReference type="FunFam" id="3.90.550.10:FF:000003">
    <property type="entry name" value="2-C-methyl-D-erythritol 4-phosphate cytidylyltransferase"/>
    <property type="match status" value="1"/>
</dbReference>
<proteinExistence type="inferred from homology"/>
<dbReference type="AlphaFoldDB" id="A0A8S8XAZ2"/>
<dbReference type="PANTHER" id="PTHR43181:SF1">
    <property type="entry name" value="2-C-METHYL-D-ERYTHRITOL 2,4-CYCLODIPHOSPHATE SYNTHASE, CHLOROPLASTIC"/>
    <property type="match status" value="1"/>
</dbReference>
<feature type="site" description="Transition state stabilizer" evidence="14">
    <location>
        <position position="28"/>
    </location>
</feature>
<evidence type="ECO:0000256" key="14">
    <source>
        <dbReference type="HAMAP-Rule" id="MF_01520"/>
    </source>
</evidence>
<dbReference type="InterPro" id="IPR018294">
    <property type="entry name" value="ISPD_synthase_CS"/>
</dbReference>
<dbReference type="EMBL" id="BOPV01000001">
    <property type="protein sequence ID" value="GIL38527.1"/>
    <property type="molecule type" value="Genomic_DNA"/>
</dbReference>
<accession>A0A8S8XAZ2</accession>
<gene>
    <name evidence="14 16" type="primary">ispDF</name>
    <name evidence="16" type="ORF">TMPK1_07640</name>
</gene>
<comment type="similarity">
    <text evidence="6">Belongs to the IspF family.</text>
</comment>
<dbReference type="EC" id="4.6.1.12" evidence="14"/>
<feature type="site" description="Positions MEP for the nucleophilic attack" evidence="14">
    <location>
        <position position="208"/>
    </location>
</feature>
<evidence type="ECO:0000256" key="3">
    <source>
        <dbReference type="ARBA" id="ARBA00001968"/>
    </source>
</evidence>
<dbReference type="SUPFAM" id="SSF69765">
    <property type="entry name" value="IpsF-like"/>
    <property type="match status" value="1"/>
</dbReference>
<dbReference type="PANTHER" id="PTHR43181">
    <property type="entry name" value="2-C-METHYL-D-ERYTHRITOL 2,4-CYCLODIPHOSPHATE SYNTHASE, CHLOROPLASTIC"/>
    <property type="match status" value="1"/>
</dbReference>
<feature type="binding site" evidence="14">
    <location>
        <begin position="358"/>
        <end position="361"/>
    </location>
    <ligand>
        <name>4-CDP-2-C-methyl-D-erythritol 2-phosphate</name>
        <dbReference type="ChEBI" id="CHEBI:57919"/>
    </ligand>
</feature>
<feature type="site" description="Positions MEP for the nucleophilic attack" evidence="14">
    <location>
        <position position="154"/>
    </location>
</feature>
<evidence type="ECO:0000256" key="9">
    <source>
        <dbReference type="ARBA" id="ARBA00022695"/>
    </source>
</evidence>
<dbReference type="NCBIfam" id="TIGR00151">
    <property type="entry name" value="ispF"/>
    <property type="match status" value="1"/>
</dbReference>
<dbReference type="InterPro" id="IPR029044">
    <property type="entry name" value="Nucleotide-diphossugar_trans"/>
</dbReference>
<keyword evidence="9 14" id="KW-0548">Nucleotidyltransferase</keyword>
<keyword evidence="8 14" id="KW-0808">Transferase</keyword>
<evidence type="ECO:0000313" key="16">
    <source>
        <dbReference type="EMBL" id="GIL38527.1"/>
    </source>
</evidence>
<feature type="binding site" evidence="14">
    <location>
        <position position="365"/>
    </location>
    <ligand>
        <name>4-CDP-2-C-methyl-D-erythritol 2-phosphate</name>
        <dbReference type="ChEBI" id="CHEBI:57919"/>
    </ligand>
</feature>
<comment type="cofactor">
    <cofactor evidence="3 14">
        <name>a divalent metal cation</name>
        <dbReference type="ChEBI" id="CHEBI:60240"/>
    </cofactor>
</comment>
<dbReference type="InterPro" id="IPR001228">
    <property type="entry name" value="IspD"/>
</dbReference>
<evidence type="ECO:0000256" key="5">
    <source>
        <dbReference type="ARBA" id="ARBA00004787"/>
    </source>
</evidence>
<dbReference type="InterPro" id="IPR034683">
    <property type="entry name" value="IspD/TarI"/>
</dbReference>
<evidence type="ECO:0000256" key="8">
    <source>
        <dbReference type="ARBA" id="ARBA00022679"/>
    </source>
</evidence>
<evidence type="ECO:0000256" key="1">
    <source>
        <dbReference type="ARBA" id="ARBA00000200"/>
    </source>
</evidence>
<organism evidence="16 17">
    <name type="scientific">Roseiterribacter gracilis</name>
    <dbReference type="NCBI Taxonomy" id="2812848"/>
    <lineage>
        <taxon>Bacteria</taxon>
        <taxon>Pseudomonadati</taxon>
        <taxon>Pseudomonadota</taxon>
        <taxon>Alphaproteobacteria</taxon>
        <taxon>Rhodospirillales</taxon>
        <taxon>Roseiterribacteraceae</taxon>
        <taxon>Roseiterribacter</taxon>
    </lineage>
</organism>
<feature type="site" description="Transition state stabilizer" evidence="14">
    <location>
        <position position="21"/>
    </location>
</feature>
<evidence type="ECO:0000313" key="17">
    <source>
        <dbReference type="Proteomes" id="UP000681075"/>
    </source>
</evidence>
<keyword evidence="11 14" id="KW-0414">Isoprene biosynthesis</keyword>
<feature type="binding site" evidence="14">
    <location>
        <position position="368"/>
    </location>
    <ligand>
        <name>4-CDP-2-C-methyl-D-erythritol 2-phosphate</name>
        <dbReference type="ChEBI" id="CHEBI:57919"/>
    </ligand>
</feature>
<evidence type="ECO:0000256" key="11">
    <source>
        <dbReference type="ARBA" id="ARBA00023229"/>
    </source>
</evidence>
<feature type="region of interest" description="2-C-methyl-D-erythritol 4-phosphate cytidylyltransferase" evidence="14">
    <location>
        <begin position="1"/>
        <end position="227"/>
    </location>
</feature>
<dbReference type="GO" id="GO:0050518">
    <property type="term" value="F:2-C-methyl-D-erythritol 4-phosphate cytidylyltransferase activity"/>
    <property type="evidence" value="ECO:0007669"/>
    <property type="project" value="UniProtKB-UniRule"/>
</dbReference>
<feature type="domain" description="2-C-methyl-D-erythritol 2,4-cyclodiphosphate synthase" evidence="15">
    <location>
        <begin position="227"/>
        <end position="380"/>
    </location>
</feature>
<evidence type="ECO:0000256" key="13">
    <source>
        <dbReference type="ARBA" id="ARBA00023268"/>
    </source>
</evidence>
<comment type="catalytic activity">
    <reaction evidence="2 14">
        <text>2-C-methyl-D-erythritol 4-phosphate + CTP + H(+) = 4-CDP-2-C-methyl-D-erythritol + diphosphate</text>
        <dbReference type="Rhea" id="RHEA:13429"/>
        <dbReference type="ChEBI" id="CHEBI:15378"/>
        <dbReference type="ChEBI" id="CHEBI:33019"/>
        <dbReference type="ChEBI" id="CHEBI:37563"/>
        <dbReference type="ChEBI" id="CHEBI:57823"/>
        <dbReference type="ChEBI" id="CHEBI:58262"/>
        <dbReference type="EC" id="2.7.7.60"/>
    </reaction>
</comment>
<dbReference type="SUPFAM" id="SSF53448">
    <property type="entry name" value="Nucleotide-diphospho-sugar transferases"/>
    <property type="match status" value="1"/>
</dbReference>
<comment type="similarity">
    <text evidence="14">In the N-terminal section; belongs to the IspD/TarI cytidylyltransferase family. IspD subfamily.</text>
</comment>
<sequence length="383" mass="40022">MAQRTIREAAALIVAGGAGTRLGAEIPKQYLALAGRPLIRSTIEAFLKHRSISRVQVVIGAGQREHYEQAVAGLDLPPPIDGGATRQDSVRNGLEALAAAGAPSQVLIHDAARPLVSEAVIDRVLGALASHEGAIAALPVADTLRREDGTPVDRTGVWRAQTPQGFRFATILAAHRAAIGLALTDDAAVAERAGHHVELVLGDAANLKVTTMEDLAFAERLATLNDIRMGSGFDVHTFGPGDHVWLGGVRIPHDHGVVAHSDGDVALHALTDAILGAIGDGDIGTHFPPSDMKWKNAASDQFLAHANDLVRARGGRVVHVDITVLAEAPKVGPHRAAMVEKIGGILGLPADRVSIKATTTEGMGFTGRREGLAAQAVATVRLP</sequence>
<dbReference type="Pfam" id="PF01128">
    <property type="entry name" value="IspD"/>
    <property type="match status" value="1"/>
</dbReference>
<dbReference type="Pfam" id="PF02542">
    <property type="entry name" value="YgbB"/>
    <property type="match status" value="1"/>
</dbReference>
<keyword evidence="10 14" id="KW-0479">Metal-binding</keyword>
<comment type="function">
    <text evidence="14">Bifunctional enzyme that catalyzes the formation of 4-diphosphocytidyl-2-C-methyl-D-erythritol from CTP and 2-C-methyl-D-erythritol 4-phosphate (MEP) (IspD), and catalyzes the conversion of 4-diphosphocytidyl-2-C-methyl-D-erythritol 2-phosphate (CDP-ME2P) to 2-C-methyl-D-erythritol 2,4-cyclodiphosphate (ME-CPP) with a corresponding release of cytidine 5-monophosphate (CMP) (IspF).</text>
</comment>
<dbReference type="GO" id="GO:0016114">
    <property type="term" value="P:terpenoid biosynthetic process"/>
    <property type="evidence" value="ECO:0007669"/>
    <property type="project" value="InterPro"/>
</dbReference>
<evidence type="ECO:0000256" key="6">
    <source>
        <dbReference type="ARBA" id="ARBA00008480"/>
    </source>
</evidence>
<dbReference type="GO" id="GO:0046872">
    <property type="term" value="F:metal ion binding"/>
    <property type="evidence" value="ECO:0007669"/>
    <property type="project" value="UniProtKB-KW"/>
</dbReference>
<evidence type="ECO:0000259" key="15">
    <source>
        <dbReference type="Pfam" id="PF02542"/>
    </source>
</evidence>
<dbReference type="HAMAP" id="MF_01520">
    <property type="entry name" value="IspDF"/>
    <property type="match status" value="1"/>
</dbReference>
<feature type="binding site" evidence="14">
    <location>
        <begin position="260"/>
        <end position="261"/>
    </location>
    <ligand>
        <name>4-CDP-2-C-methyl-D-erythritol 2-phosphate</name>
        <dbReference type="ChEBI" id="CHEBI:57919"/>
    </ligand>
</feature>
<keyword evidence="12 14" id="KW-0456">Lyase</keyword>
<evidence type="ECO:0000256" key="4">
    <source>
        <dbReference type="ARBA" id="ARBA00004709"/>
    </source>
</evidence>
<dbReference type="NCBIfam" id="TIGR00453">
    <property type="entry name" value="ispD"/>
    <property type="match status" value="1"/>
</dbReference>
<dbReference type="InterPro" id="IPR026596">
    <property type="entry name" value="IspD/F"/>
</dbReference>
<feature type="binding site" evidence="14">
    <location>
        <position position="236"/>
    </location>
    <ligand>
        <name>a divalent metal cation</name>
        <dbReference type="ChEBI" id="CHEBI:60240"/>
    </ligand>
</feature>
<dbReference type="CDD" id="cd00554">
    <property type="entry name" value="MECDP_synthase"/>
    <property type="match status" value="1"/>
</dbReference>
<comment type="similarity">
    <text evidence="14">In the C-terminal section; belongs to the IspF family.</text>
</comment>
<feature type="binding site" evidence="14">
    <location>
        <begin position="282"/>
        <end position="284"/>
    </location>
    <ligand>
        <name>4-CDP-2-C-methyl-D-erythritol 2-phosphate</name>
        <dbReference type="ChEBI" id="CHEBI:57919"/>
    </ligand>
</feature>
<evidence type="ECO:0000256" key="12">
    <source>
        <dbReference type="ARBA" id="ARBA00023239"/>
    </source>
</evidence>
<dbReference type="HAMAP" id="MF_00107">
    <property type="entry name" value="IspF"/>
    <property type="match status" value="1"/>
</dbReference>
<dbReference type="Gene3D" id="3.30.1330.50">
    <property type="entry name" value="2-C-methyl-D-erythritol 2,4-cyclodiphosphate synthase"/>
    <property type="match status" value="1"/>
</dbReference>
<dbReference type="InterPro" id="IPR036571">
    <property type="entry name" value="MECDP_synthase_sf"/>
</dbReference>
<feature type="site" description="Transition state stabilizer" evidence="14">
    <location>
        <position position="260"/>
    </location>
</feature>
<comment type="caution">
    <text evidence="14">Lacks conserved residue(s) required for the propagation of feature annotation.</text>
</comment>
<keyword evidence="13 14" id="KW-0511">Multifunctional enzyme</keyword>
<feature type="binding site" evidence="14">
    <location>
        <position position="268"/>
    </location>
    <ligand>
        <name>a divalent metal cation</name>
        <dbReference type="ChEBI" id="CHEBI:60240"/>
    </ligand>
</feature>
<evidence type="ECO:0000256" key="7">
    <source>
        <dbReference type="ARBA" id="ARBA00009789"/>
    </source>
</evidence>
<feature type="site" description="Transition state stabilizer" evidence="14">
    <location>
        <position position="359"/>
    </location>
</feature>
<dbReference type="CDD" id="cd02516">
    <property type="entry name" value="CDP-ME_synthetase"/>
    <property type="match status" value="1"/>
</dbReference>
<protein>
    <recommendedName>
        <fullName evidence="14">Bifunctional enzyme IspD/IspF</fullName>
    </recommendedName>
    <domain>
        <recommendedName>
            <fullName evidence="14">2-C-methyl-D-erythritol 4-phosphate cytidylyltransferase</fullName>
            <ecNumber evidence="14">2.7.7.60</ecNumber>
        </recommendedName>
        <alternativeName>
            <fullName evidence="14">4-diphosphocytidyl-2C-methyl-D-erythritol synthase</fullName>
        </alternativeName>
        <alternativeName>
            <fullName evidence="14">MEP cytidylyltransferase</fullName>
            <shortName evidence="14">MCT</shortName>
        </alternativeName>
    </domain>
    <domain>
        <recommendedName>
            <fullName evidence="14">2-C-methyl-D-erythritol 2,4-cyclodiphosphate synthase</fullName>
            <shortName evidence="14">MECDP-synthase</shortName>
            <shortName evidence="14">MECPP-synthase</shortName>
            <shortName evidence="14">MECPS</shortName>
            <ecNumber evidence="14">4.6.1.12</ecNumber>
        </recommendedName>
    </domain>
</protein>
<feature type="binding site" evidence="14">
    <location>
        <begin position="234"/>
        <end position="236"/>
    </location>
    <ligand>
        <name>4-CDP-2-C-methyl-D-erythritol 2-phosphate</name>
        <dbReference type="ChEBI" id="CHEBI:57919"/>
    </ligand>
</feature>
<feature type="region of interest" description="2-C-methyl-D-erythritol 2,4-cyclodiphosphate synthase" evidence="14">
    <location>
        <begin position="228"/>
        <end position="383"/>
    </location>
</feature>
<dbReference type="GO" id="GO:0008685">
    <property type="term" value="F:2-C-methyl-D-erythritol 2,4-cyclodiphosphate synthase activity"/>
    <property type="evidence" value="ECO:0007669"/>
    <property type="project" value="UniProtKB-UniRule"/>
</dbReference>
<evidence type="ECO:0000256" key="2">
    <source>
        <dbReference type="ARBA" id="ARBA00001282"/>
    </source>
</evidence>
<dbReference type="Proteomes" id="UP000681075">
    <property type="component" value="Unassembled WGS sequence"/>
</dbReference>
<keyword evidence="17" id="KW-1185">Reference proteome</keyword>
<feature type="binding site" evidence="14">
    <location>
        <position position="234"/>
    </location>
    <ligand>
        <name>a divalent metal cation</name>
        <dbReference type="ChEBI" id="CHEBI:60240"/>
    </ligand>
</feature>
<comment type="caution">
    <text evidence="16">The sequence shown here is derived from an EMBL/GenBank/DDBJ whole genome shotgun (WGS) entry which is preliminary data.</text>
</comment>
<comment type="pathway">
    <text evidence="5 14">Isoprenoid biosynthesis; isopentenyl diphosphate biosynthesis via DXP pathway; isopentenyl diphosphate from 1-deoxy-D-xylulose 5-phosphate: step 2/6.</text>
</comment>
<dbReference type="EC" id="2.7.7.60" evidence="14"/>
<comment type="similarity">
    <text evidence="7">Belongs to the IspD/TarI cytidylyltransferase family. IspD subfamily.</text>
</comment>
<dbReference type="InterPro" id="IPR003526">
    <property type="entry name" value="MECDP_synthase"/>
</dbReference>
<dbReference type="InterPro" id="IPR020555">
    <property type="entry name" value="MECDP_synthase_CS"/>
</dbReference>
<name>A0A8S8XAZ2_9PROT</name>
<evidence type="ECO:0000256" key="10">
    <source>
        <dbReference type="ARBA" id="ARBA00022723"/>
    </source>
</evidence>
<dbReference type="PROSITE" id="PS01350">
    <property type="entry name" value="ISPF"/>
    <property type="match status" value="1"/>
</dbReference>
<dbReference type="GO" id="GO:0019288">
    <property type="term" value="P:isopentenyl diphosphate biosynthetic process, methylerythritol 4-phosphate pathway"/>
    <property type="evidence" value="ECO:0007669"/>
    <property type="project" value="UniProtKB-UniRule"/>
</dbReference>
<reference evidence="16" key="1">
    <citation type="submission" date="2021-02" db="EMBL/GenBank/DDBJ databases">
        <title>Genome sequence of Rhodospirillales sp. strain TMPK1 isolated from soil.</title>
        <authorList>
            <person name="Nakai R."/>
            <person name="Kusada H."/>
            <person name="Tamaki H."/>
        </authorList>
    </citation>
    <scope>NUCLEOTIDE SEQUENCE</scope>
    <source>
        <strain evidence="16">TMPK1</strain>
    </source>
</reference>
<dbReference type="PROSITE" id="PS01295">
    <property type="entry name" value="ISPD"/>
    <property type="match status" value="1"/>
</dbReference>